<reference evidence="3" key="1">
    <citation type="journal article" date="2017" name="Nat. Ecol. Evol.">
        <title>Genome expansion and lineage-specific genetic innovations in the forest pathogenic fungi Armillaria.</title>
        <authorList>
            <person name="Sipos G."/>
            <person name="Prasanna A.N."/>
            <person name="Walter M.C."/>
            <person name="O'Connor E."/>
            <person name="Balint B."/>
            <person name="Krizsan K."/>
            <person name="Kiss B."/>
            <person name="Hess J."/>
            <person name="Varga T."/>
            <person name="Slot J."/>
            <person name="Riley R."/>
            <person name="Boka B."/>
            <person name="Rigling D."/>
            <person name="Barry K."/>
            <person name="Lee J."/>
            <person name="Mihaltcheva S."/>
            <person name="LaButti K."/>
            <person name="Lipzen A."/>
            <person name="Waldron R."/>
            <person name="Moloney N.M."/>
            <person name="Sperisen C."/>
            <person name="Kredics L."/>
            <person name="Vagvoelgyi C."/>
            <person name="Patrignani A."/>
            <person name="Fitzpatrick D."/>
            <person name="Nagy I."/>
            <person name="Doyle S."/>
            <person name="Anderson J.B."/>
            <person name="Grigoriev I.V."/>
            <person name="Gueldener U."/>
            <person name="Muensterkoetter M."/>
            <person name="Nagy L.G."/>
        </authorList>
    </citation>
    <scope>NUCLEOTIDE SEQUENCE [LARGE SCALE GENOMIC DNA]</scope>
    <source>
        <strain evidence="3">C18/9</strain>
    </source>
</reference>
<dbReference type="OMA" id="MGRECRR"/>
<feature type="region of interest" description="Disordered" evidence="1">
    <location>
        <begin position="218"/>
        <end position="265"/>
    </location>
</feature>
<dbReference type="AlphaFoldDB" id="A0A284R2G3"/>
<sequence length="592" mass="65549">MKHMGNLLDILLERLNGIEPGSLKGTVPYQLWVKEEGEKEREAFCVAFKEAEEPARSHAGREATHLAALFAQLPQEVQDGYRTQITEEKEKALEERGQMRQLLNKPLAPKEAQEMIDQFGQMVSPFLDQVAKLMGMKILMVIGGTEPRRAGKLNMLVHNHGTDKQAIPQKFDGNEAWYSQCLEAFGEFLAECYDVEDKKVDLTDGLLCLEEDVSDDEIEGEVPAKKQSQKGKGVQKASKKLELSKRKRGAEESEGALKQKKKSKISGVRGQAAFIESSGAPRGKKKAETVTKKVAASIGKSLVNVVVTAMASQEHAEGTEENGGGGWNSLFTTRMMLTIARACVRDSSFTTTPTHQSTCRRVGNTVTPAHLVIDPLLLGMGGPPSLDAPSPLKDTASNQPSLEKGLMSFGRIPIFGPSDMLNPFEGTNTALLDEARWPPWFVKAHETLLSPLLSSLGDSWDSVLWYWTVIEVWQEFVTGRISLCPAASEKAQLRPPEVDWLQKCSCCLNDNPDLGQKDLRTLGDAWWTWWKALQPDWHGVENVIGPLEPRHTMGEGNWGVLWHPGMNGLFTVLICLKWWGEAMTGHYGMGSM</sequence>
<name>A0A284R2G3_ARMOS</name>
<keyword evidence="3" id="KW-1185">Reference proteome</keyword>
<evidence type="ECO:0000256" key="1">
    <source>
        <dbReference type="SAM" id="MobiDB-lite"/>
    </source>
</evidence>
<feature type="compositionally biased region" description="Basic and acidic residues" evidence="1">
    <location>
        <begin position="239"/>
        <end position="257"/>
    </location>
</feature>
<organism evidence="2 3">
    <name type="scientific">Armillaria ostoyae</name>
    <name type="common">Armillaria root rot fungus</name>
    <dbReference type="NCBI Taxonomy" id="47428"/>
    <lineage>
        <taxon>Eukaryota</taxon>
        <taxon>Fungi</taxon>
        <taxon>Dikarya</taxon>
        <taxon>Basidiomycota</taxon>
        <taxon>Agaricomycotina</taxon>
        <taxon>Agaricomycetes</taxon>
        <taxon>Agaricomycetidae</taxon>
        <taxon>Agaricales</taxon>
        <taxon>Marasmiineae</taxon>
        <taxon>Physalacriaceae</taxon>
        <taxon>Armillaria</taxon>
    </lineage>
</organism>
<evidence type="ECO:0000313" key="3">
    <source>
        <dbReference type="Proteomes" id="UP000219338"/>
    </source>
</evidence>
<dbReference type="EMBL" id="FUEG01000004">
    <property type="protein sequence ID" value="SJL02900.1"/>
    <property type="molecule type" value="Genomic_DNA"/>
</dbReference>
<proteinExistence type="predicted"/>
<accession>A0A284R2G3</accession>
<evidence type="ECO:0000313" key="2">
    <source>
        <dbReference type="EMBL" id="SJL02900.1"/>
    </source>
</evidence>
<protein>
    <submittedName>
        <fullName evidence="2">Uncharacterized protein</fullName>
    </submittedName>
</protein>
<dbReference type="Proteomes" id="UP000219338">
    <property type="component" value="Unassembled WGS sequence"/>
</dbReference>
<gene>
    <name evidence="2" type="ORF">ARMOST_06241</name>
</gene>
<dbReference type="STRING" id="47428.A0A284R2G3"/>
<dbReference type="OrthoDB" id="3250313at2759"/>